<feature type="compositionally biased region" description="Low complexity" evidence="1">
    <location>
        <begin position="67"/>
        <end position="78"/>
    </location>
</feature>
<dbReference type="InterPro" id="IPR026870">
    <property type="entry name" value="Zinc_ribbon_dom"/>
</dbReference>
<sequence length="272" mass="29687">MANFCENCGTPLNNDDRFCSNCGAPVTDDEEVSRPVAPAVPRAPRSAPSSAPRRASGTGGASPVNPATGAASAATVGAFRPQPAPERPQESFVPPQQQPRPAQQPMPDNYSRPGNRPVQPYPEQYPAQDMPQANYNRPGEFARGGAGPRYEPDADLQSMFLRYDNRLNRKRYILRSLALWAAVMILSTAVGLIATFLKIRAITMLVTVISIAAIIPGFMLVIRRLHDLDRPTWWCIGCIIPLVNMALAVYLLFFKGTDGPNQFGPDPLEVQD</sequence>
<keyword evidence="5" id="KW-1185">Reference proteome</keyword>
<feature type="transmembrane region" description="Helical" evidence="2">
    <location>
        <begin position="202"/>
        <end position="221"/>
    </location>
</feature>
<evidence type="ECO:0000256" key="1">
    <source>
        <dbReference type="SAM" id="MobiDB-lite"/>
    </source>
</evidence>
<dbReference type="AlphaFoldDB" id="A0A1G6KCN0"/>
<evidence type="ECO:0000256" key="2">
    <source>
        <dbReference type="SAM" id="Phobius"/>
    </source>
</evidence>
<feature type="compositionally biased region" description="Low complexity" evidence="1">
    <location>
        <begin position="34"/>
        <end position="56"/>
    </location>
</feature>
<reference evidence="5" key="1">
    <citation type="submission" date="2016-10" db="EMBL/GenBank/DDBJ databases">
        <authorList>
            <person name="Varghese N."/>
            <person name="Submissions S."/>
        </authorList>
    </citation>
    <scope>NUCLEOTIDE SEQUENCE [LARGE SCALE GENOMIC DNA]</scope>
    <source>
        <strain evidence="5">DSM 11005</strain>
    </source>
</reference>
<dbReference type="OrthoDB" id="9812349at2"/>
<accession>A0A1G6KCN0</accession>
<dbReference type="GO" id="GO:0005886">
    <property type="term" value="C:plasma membrane"/>
    <property type="evidence" value="ECO:0007669"/>
    <property type="project" value="TreeGrafter"/>
</dbReference>
<keyword evidence="2" id="KW-0472">Membrane</keyword>
<dbReference type="Proteomes" id="UP000198943">
    <property type="component" value="Unassembled WGS sequence"/>
</dbReference>
<dbReference type="InterPro" id="IPR008523">
    <property type="entry name" value="DUF805"/>
</dbReference>
<dbReference type="Pfam" id="PF05656">
    <property type="entry name" value="DUF805"/>
    <property type="match status" value="1"/>
</dbReference>
<dbReference type="Pfam" id="PF13240">
    <property type="entry name" value="Zn_Ribbon_1"/>
    <property type="match status" value="1"/>
</dbReference>
<evidence type="ECO:0000313" key="5">
    <source>
        <dbReference type="Proteomes" id="UP000198943"/>
    </source>
</evidence>
<proteinExistence type="predicted"/>
<feature type="transmembrane region" description="Helical" evidence="2">
    <location>
        <begin position="233"/>
        <end position="253"/>
    </location>
</feature>
<dbReference type="EMBL" id="FMYW01000004">
    <property type="protein sequence ID" value="SDC28325.1"/>
    <property type="molecule type" value="Genomic_DNA"/>
</dbReference>
<feature type="region of interest" description="Disordered" evidence="1">
    <location>
        <begin position="9"/>
        <end position="148"/>
    </location>
</feature>
<evidence type="ECO:0000259" key="3">
    <source>
        <dbReference type="Pfam" id="PF13240"/>
    </source>
</evidence>
<organism evidence="4 5">
    <name type="scientific">Succiniclasticum ruminis</name>
    <dbReference type="NCBI Taxonomy" id="40841"/>
    <lineage>
        <taxon>Bacteria</taxon>
        <taxon>Bacillati</taxon>
        <taxon>Bacillota</taxon>
        <taxon>Negativicutes</taxon>
        <taxon>Acidaminococcales</taxon>
        <taxon>Acidaminococcaceae</taxon>
        <taxon>Succiniclasticum</taxon>
    </lineage>
</organism>
<feature type="domain" description="Zinc-ribbon" evidence="3">
    <location>
        <begin position="4"/>
        <end position="26"/>
    </location>
</feature>
<keyword evidence="2" id="KW-1133">Transmembrane helix</keyword>
<dbReference type="PANTHER" id="PTHR34980">
    <property type="entry name" value="INNER MEMBRANE PROTEIN-RELATED-RELATED"/>
    <property type="match status" value="1"/>
</dbReference>
<keyword evidence="2" id="KW-0812">Transmembrane</keyword>
<evidence type="ECO:0000313" key="4">
    <source>
        <dbReference type="EMBL" id="SDC28325.1"/>
    </source>
</evidence>
<protein>
    <submittedName>
        <fullName evidence="4">Uncharacterized membrane protein YhaH, DUF805 family</fullName>
    </submittedName>
</protein>
<name>A0A1G6KCN0_9FIRM</name>
<feature type="transmembrane region" description="Helical" evidence="2">
    <location>
        <begin position="172"/>
        <end position="196"/>
    </location>
</feature>
<gene>
    <name evidence="4" type="ORF">SAMN04487864_104167</name>
</gene>